<dbReference type="AlphaFoldDB" id="A0AAN9SWV3"/>
<dbReference type="InterPro" id="IPR001701">
    <property type="entry name" value="Glyco_hydro_9"/>
</dbReference>
<dbReference type="EC" id="3.2.1.4" evidence="9"/>
<evidence type="ECO:0000256" key="9">
    <source>
        <dbReference type="RuleBase" id="RU361166"/>
    </source>
</evidence>
<dbReference type="Proteomes" id="UP001386955">
    <property type="component" value="Unassembled WGS sequence"/>
</dbReference>
<evidence type="ECO:0000313" key="11">
    <source>
        <dbReference type="EMBL" id="KAK7407786.1"/>
    </source>
</evidence>
<feature type="signal peptide" evidence="9">
    <location>
        <begin position="1"/>
        <end position="23"/>
    </location>
</feature>
<keyword evidence="4 9" id="KW-0136">Cellulose degradation</keyword>
<dbReference type="PANTHER" id="PTHR22298">
    <property type="entry name" value="ENDO-1,4-BETA-GLUCANASE"/>
    <property type="match status" value="1"/>
</dbReference>
<evidence type="ECO:0000256" key="8">
    <source>
        <dbReference type="PROSITE-ProRule" id="PRU10059"/>
    </source>
</evidence>
<dbReference type="GO" id="GO:0030245">
    <property type="term" value="P:cellulose catabolic process"/>
    <property type="evidence" value="ECO:0007669"/>
    <property type="project" value="UniProtKB-KW"/>
</dbReference>
<dbReference type="FunFam" id="1.50.10.10:FF:000020">
    <property type="entry name" value="Endoglucanase"/>
    <property type="match status" value="1"/>
</dbReference>
<dbReference type="Gene3D" id="1.50.10.10">
    <property type="match status" value="1"/>
</dbReference>
<dbReference type="InterPro" id="IPR018221">
    <property type="entry name" value="Glyco_hydro_9_His_AS"/>
</dbReference>
<name>A0AAN9SWV3_PSOTE</name>
<accession>A0AAN9SWV3</accession>
<evidence type="ECO:0000256" key="3">
    <source>
        <dbReference type="ARBA" id="ARBA00022801"/>
    </source>
</evidence>
<evidence type="ECO:0000256" key="7">
    <source>
        <dbReference type="ARBA" id="ARBA00023326"/>
    </source>
</evidence>
<keyword evidence="12" id="KW-1185">Reference proteome</keyword>
<protein>
    <recommendedName>
        <fullName evidence="9">Endoglucanase</fullName>
        <ecNumber evidence="9">3.2.1.4</ecNumber>
    </recommendedName>
</protein>
<evidence type="ECO:0000256" key="1">
    <source>
        <dbReference type="ARBA" id="ARBA00000966"/>
    </source>
</evidence>
<evidence type="ECO:0000256" key="5">
    <source>
        <dbReference type="ARBA" id="ARBA00023277"/>
    </source>
</evidence>
<organism evidence="11 12">
    <name type="scientific">Psophocarpus tetragonolobus</name>
    <name type="common">Winged bean</name>
    <name type="synonym">Dolichos tetragonolobus</name>
    <dbReference type="NCBI Taxonomy" id="3891"/>
    <lineage>
        <taxon>Eukaryota</taxon>
        <taxon>Viridiplantae</taxon>
        <taxon>Streptophyta</taxon>
        <taxon>Embryophyta</taxon>
        <taxon>Tracheophyta</taxon>
        <taxon>Spermatophyta</taxon>
        <taxon>Magnoliopsida</taxon>
        <taxon>eudicotyledons</taxon>
        <taxon>Gunneridae</taxon>
        <taxon>Pentapetalae</taxon>
        <taxon>rosids</taxon>
        <taxon>fabids</taxon>
        <taxon>Fabales</taxon>
        <taxon>Fabaceae</taxon>
        <taxon>Papilionoideae</taxon>
        <taxon>50 kb inversion clade</taxon>
        <taxon>NPAAA clade</taxon>
        <taxon>indigoferoid/millettioid clade</taxon>
        <taxon>Phaseoleae</taxon>
        <taxon>Psophocarpus</taxon>
    </lineage>
</organism>
<dbReference type="PROSITE" id="PS00592">
    <property type="entry name" value="GH9_2"/>
    <property type="match status" value="1"/>
</dbReference>
<keyword evidence="3 8" id="KW-0378">Hydrolase</keyword>
<dbReference type="InterPro" id="IPR012341">
    <property type="entry name" value="6hp_glycosidase-like_sf"/>
</dbReference>
<dbReference type="InterPro" id="IPR008928">
    <property type="entry name" value="6-hairpin_glycosidase_sf"/>
</dbReference>
<gene>
    <name evidence="11" type="ORF">VNO78_09868</name>
</gene>
<proteinExistence type="inferred from homology"/>
<keyword evidence="6 8" id="KW-0326">Glycosidase</keyword>
<dbReference type="SUPFAM" id="SSF48208">
    <property type="entry name" value="Six-hairpin glycosidases"/>
    <property type="match status" value="1"/>
</dbReference>
<feature type="chain" id="PRO_5042667938" description="Endoglucanase" evidence="9">
    <location>
        <begin position="24"/>
        <end position="482"/>
    </location>
</feature>
<dbReference type="EMBL" id="JAYMYS010000002">
    <property type="protein sequence ID" value="KAK7407786.1"/>
    <property type="molecule type" value="Genomic_DNA"/>
</dbReference>
<evidence type="ECO:0000256" key="4">
    <source>
        <dbReference type="ARBA" id="ARBA00023001"/>
    </source>
</evidence>
<feature type="active site" evidence="8">
    <location>
        <position position="405"/>
    </location>
</feature>
<evidence type="ECO:0000313" key="12">
    <source>
        <dbReference type="Proteomes" id="UP001386955"/>
    </source>
</evidence>
<keyword evidence="7 8" id="KW-0624">Polysaccharide degradation</keyword>
<keyword evidence="5 8" id="KW-0119">Carbohydrate metabolism</keyword>
<keyword evidence="9" id="KW-0732">Signal</keyword>
<comment type="similarity">
    <text evidence="2 8 9">Belongs to the glycosyl hydrolase 9 (cellulase E) family.</text>
</comment>
<reference evidence="11 12" key="1">
    <citation type="submission" date="2024-01" db="EMBL/GenBank/DDBJ databases">
        <title>The genomes of 5 underutilized Papilionoideae crops provide insights into root nodulation and disease resistanc.</title>
        <authorList>
            <person name="Jiang F."/>
        </authorList>
    </citation>
    <scope>NUCLEOTIDE SEQUENCE [LARGE SCALE GENOMIC DNA]</scope>
    <source>
        <strain evidence="11">DUOXIRENSHENG_FW03</strain>
        <tissue evidence="11">Leaves</tissue>
    </source>
</reference>
<dbReference type="GO" id="GO:0008810">
    <property type="term" value="F:cellulase activity"/>
    <property type="evidence" value="ECO:0007669"/>
    <property type="project" value="UniProtKB-EC"/>
</dbReference>
<dbReference type="Pfam" id="PF00759">
    <property type="entry name" value="Glyco_hydro_9"/>
    <property type="match status" value="1"/>
</dbReference>
<evidence type="ECO:0000256" key="2">
    <source>
        <dbReference type="ARBA" id="ARBA00007072"/>
    </source>
</evidence>
<evidence type="ECO:0000259" key="10">
    <source>
        <dbReference type="Pfam" id="PF00759"/>
    </source>
</evidence>
<evidence type="ECO:0000256" key="6">
    <source>
        <dbReference type="ARBA" id="ARBA00023295"/>
    </source>
</evidence>
<sequence length="482" mass="53377">MTLSVLIFIVLLCCCYQIHNVASAGYSQALTKSLLYFEGQRSGKLPPNQRLNWRGDSGLKDGQDVGIDLVGGYYDAGDNLKLGFPLAFTMTMLSWSTIEFRKELMEKKELKNAVNAIRWGTDYLMKAHTEAEVLYAEIGDPDSDHSCWERPEDMTTPRTSFKLDDNNPGSDLVAETAAALAAASIVFQSLDHTYSSKLLQHAIQLFDFANNHQGKYSDSITPAREIYSSSGFQDELVWAAAWLQRATNMEKYLDFLAKAGDTGGVRTTFSWDDKFVGAQVLVAKLVMDGKVQSSGVWGQYKSQAEQFICSCAQKSYQNVKKTPGGLLWFLPWNNNQYVATATFIMSVYSNYLSSKQASLQCTAANVTPDDLTSVVRSQVDYILGFNPKKMSYMVGFGTNFPQQIHHRAASIVSIKKDKTPVGCKEGFQEWFYKNAPNPNLLVGAVVSPDGNDNYEDSRSDFQLAEPATVTIAPLVGVLAHLA</sequence>
<comment type="catalytic activity">
    <reaction evidence="1 9">
        <text>Endohydrolysis of (1-&gt;4)-beta-D-glucosidic linkages in cellulose, lichenin and cereal beta-D-glucans.</text>
        <dbReference type="EC" id="3.2.1.4"/>
    </reaction>
</comment>
<feature type="domain" description="Glycoside hydrolase family 9" evidence="10">
    <location>
        <begin position="26"/>
        <end position="478"/>
    </location>
</feature>
<comment type="caution">
    <text evidence="11">The sequence shown here is derived from an EMBL/GenBank/DDBJ whole genome shotgun (WGS) entry which is preliminary data.</text>
</comment>